<dbReference type="InterPro" id="IPR023198">
    <property type="entry name" value="PGP-like_dom2"/>
</dbReference>
<dbReference type="SFLD" id="SFLDS00003">
    <property type="entry name" value="Haloacid_Dehalogenase"/>
    <property type="match status" value="1"/>
</dbReference>
<keyword evidence="6" id="KW-1185">Reference proteome</keyword>
<accession>A0A1M7SAB8</accession>
<dbReference type="Proteomes" id="UP000186469">
    <property type="component" value="Unassembled WGS sequence"/>
</dbReference>
<comment type="similarity">
    <text evidence="3">Belongs to the HAD-like hydrolase superfamily. CbbY/CbbZ/Gph/YieH family.</text>
</comment>
<dbReference type="InterPro" id="IPR036412">
    <property type="entry name" value="HAD-like_sf"/>
</dbReference>
<dbReference type="Pfam" id="PF13419">
    <property type="entry name" value="HAD_2"/>
    <property type="match status" value="1"/>
</dbReference>
<dbReference type="SFLD" id="SFLDG01129">
    <property type="entry name" value="C1.5:_HAD__Beta-PGM__Phosphata"/>
    <property type="match status" value="1"/>
</dbReference>
<dbReference type="InterPro" id="IPR041492">
    <property type="entry name" value="HAD_2"/>
</dbReference>
<dbReference type="GO" id="GO:0008967">
    <property type="term" value="F:phosphoglycolate phosphatase activity"/>
    <property type="evidence" value="ECO:0007669"/>
    <property type="project" value="UniProtKB-EC"/>
</dbReference>
<dbReference type="RefSeq" id="WP_072696353.1">
    <property type="nucleotide sequence ID" value="NZ_FRDI01000003.1"/>
</dbReference>
<dbReference type="PANTHER" id="PTHR43434:SF1">
    <property type="entry name" value="PHOSPHOGLYCOLATE PHOSPHATASE"/>
    <property type="match status" value="1"/>
</dbReference>
<gene>
    <name evidence="5" type="ORF">SAMN02745728_00659</name>
</gene>
<evidence type="ECO:0000256" key="3">
    <source>
        <dbReference type="ARBA" id="ARBA00006171"/>
    </source>
</evidence>
<evidence type="ECO:0000313" key="5">
    <source>
        <dbReference type="EMBL" id="SHN55334.1"/>
    </source>
</evidence>
<dbReference type="InterPro" id="IPR050155">
    <property type="entry name" value="HAD-like_hydrolase_sf"/>
</dbReference>
<proteinExistence type="inferred from homology"/>
<name>A0A1M7SAB8_9BACT</name>
<sequence length="222" mass="25079">MLSNLIYKLYPENIQGIIFDCDGVLFDSKDSNIMFYNRVLEELGLKPLTEEEESYAHMVSSPEAFNKFVPESLFPKLEAAVIAVDYRKNIVPLLKPMSDVYDFLELLSAYKIKMGVSTNRSNSVDLLLERHKMARYFSPIMTIDRAEPKPSPEPLKKIITEWGFAPKEVALIGDTAADQGAAFASGVPFWAFDNKTLDAVLHTPSFAVLHNALDRYFEKQSS</sequence>
<dbReference type="Gene3D" id="3.40.50.1000">
    <property type="entry name" value="HAD superfamily/HAD-like"/>
    <property type="match status" value="1"/>
</dbReference>
<dbReference type="PANTHER" id="PTHR43434">
    <property type="entry name" value="PHOSPHOGLYCOLATE PHOSPHATASE"/>
    <property type="match status" value="1"/>
</dbReference>
<evidence type="ECO:0000313" key="6">
    <source>
        <dbReference type="Proteomes" id="UP000186469"/>
    </source>
</evidence>
<dbReference type="Gene3D" id="1.10.150.240">
    <property type="entry name" value="Putative phosphatase, domain 2"/>
    <property type="match status" value="1"/>
</dbReference>
<dbReference type="OrthoDB" id="9793014at2"/>
<dbReference type="STRING" id="1121455.SAMN02745728_00659"/>
<dbReference type="InterPro" id="IPR023214">
    <property type="entry name" value="HAD_sf"/>
</dbReference>
<comment type="catalytic activity">
    <reaction evidence="1">
        <text>2-phosphoglycolate + H2O = glycolate + phosphate</text>
        <dbReference type="Rhea" id="RHEA:14369"/>
        <dbReference type="ChEBI" id="CHEBI:15377"/>
        <dbReference type="ChEBI" id="CHEBI:29805"/>
        <dbReference type="ChEBI" id="CHEBI:43474"/>
        <dbReference type="ChEBI" id="CHEBI:58033"/>
        <dbReference type="EC" id="3.1.3.18"/>
    </reaction>
</comment>
<dbReference type="GO" id="GO:0005829">
    <property type="term" value="C:cytosol"/>
    <property type="evidence" value="ECO:0007669"/>
    <property type="project" value="TreeGrafter"/>
</dbReference>
<dbReference type="EMBL" id="FRDI01000003">
    <property type="protein sequence ID" value="SHN55334.1"/>
    <property type="molecule type" value="Genomic_DNA"/>
</dbReference>
<dbReference type="GO" id="GO:0006281">
    <property type="term" value="P:DNA repair"/>
    <property type="evidence" value="ECO:0007669"/>
    <property type="project" value="TreeGrafter"/>
</dbReference>
<reference evidence="5 6" key="1">
    <citation type="submission" date="2016-12" db="EMBL/GenBank/DDBJ databases">
        <authorList>
            <person name="Song W.-J."/>
            <person name="Kurnit D.M."/>
        </authorList>
    </citation>
    <scope>NUCLEOTIDE SEQUENCE [LARGE SCALE GENOMIC DNA]</scope>
    <source>
        <strain evidence="5 6">DSM 11393</strain>
    </source>
</reference>
<dbReference type="SUPFAM" id="SSF56784">
    <property type="entry name" value="HAD-like"/>
    <property type="match status" value="1"/>
</dbReference>
<evidence type="ECO:0000256" key="1">
    <source>
        <dbReference type="ARBA" id="ARBA00000830"/>
    </source>
</evidence>
<evidence type="ECO:0000256" key="4">
    <source>
        <dbReference type="ARBA" id="ARBA00013078"/>
    </source>
</evidence>
<dbReference type="AlphaFoldDB" id="A0A1M7SAB8"/>
<protein>
    <recommendedName>
        <fullName evidence="4">phosphoglycolate phosphatase</fullName>
        <ecNumber evidence="4">3.1.3.18</ecNumber>
    </recommendedName>
</protein>
<organism evidence="5 6">
    <name type="scientific">Desulfovibrio litoralis DSM 11393</name>
    <dbReference type="NCBI Taxonomy" id="1121455"/>
    <lineage>
        <taxon>Bacteria</taxon>
        <taxon>Pseudomonadati</taxon>
        <taxon>Thermodesulfobacteriota</taxon>
        <taxon>Desulfovibrionia</taxon>
        <taxon>Desulfovibrionales</taxon>
        <taxon>Desulfovibrionaceae</taxon>
        <taxon>Desulfovibrio</taxon>
    </lineage>
</organism>
<dbReference type="EC" id="3.1.3.18" evidence="4"/>
<comment type="pathway">
    <text evidence="2">Organic acid metabolism; glycolate biosynthesis; glycolate from 2-phosphoglycolate: step 1/1.</text>
</comment>
<evidence type="ECO:0000256" key="2">
    <source>
        <dbReference type="ARBA" id="ARBA00004818"/>
    </source>
</evidence>